<gene>
    <name evidence="4" type="ORF">UFOPK3026_00959</name>
</gene>
<sequence length="167" mass="18179">MTLSNFSVKIGITDTINNMSLAESAVSVEIASVAADELLDACHRLIPQLSSSAKPMTNSELLEIVNSESTLMFVARVNNEIVGLLTLAIFRIPTAMRAWIEDVVVDSSARGHGVGEALNLAAIAEAKRRGAKTVDLTSRPSREAANKLYQRIGFVERDTNVYRFDVQ</sequence>
<dbReference type="InterPro" id="IPR016181">
    <property type="entry name" value="Acyl_CoA_acyltransferase"/>
</dbReference>
<dbReference type="Pfam" id="PF00583">
    <property type="entry name" value="Acetyltransf_1"/>
    <property type="match status" value="1"/>
</dbReference>
<organism evidence="4">
    <name type="scientific">freshwater metagenome</name>
    <dbReference type="NCBI Taxonomy" id="449393"/>
    <lineage>
        <taxon>unclassified sequences</taxon>
        <taxon>metagenomes</taxon>
        <taxon>ecological metagenomes</taxon>
    </lineage>
</organism>
<dbReference type="InterPro" id="IPR000182">
    <property type="entry name" value="GNAT_dom"/>
</dbReference>
<dbReference type="PROSITE" id="PS51186">
    <property type="entry name" value="GNAT"/>
    <property type="match status" value="1"/>
</dbReference>
<dbReference type="SUPFAM" id="SSF55729">
    <property type="entry name" value="Acyl-CoA N-acyltransferases (Nat)"/>
    <property type="match status" value="1"/>
</dbReference>
<dbReference type="EMBL" id="CAFAAP010000142">
    <property type="protein sequence ID" value="CAB4808622.1"/>
    <property type="molecule type" value="Genomic_DNA"/>
</dbReference>
<evidence type="ECO:0000259" key="3">
    <source>
        <dbReference type="PROSITE" id="PS51186"/>
    </source>
</evidence>
<keyword evidence="1" id="KW-0808">Transferase</keyword>
<name>A0A6J6YGW9_9ZZZZ</name>
<dbReference type="PANTHER" id="PTHR43877">
    <property type="entry name" value="AMINOALKYLPHOSPHONATE N-ACETYLTRANSFERASE-RELATED-RELATED"/>
    <property type="match status" value="1"/>
</dbReference>
<evidence type="ECO:0000313" key="4">
    <source>
        <dbReference type="EMBL" id="CAB4808622.1"/>
    </source>
</evidence>
<dbReference type="CDD" id="cd04301">
    <property type="entry name" value="NAT_SF"/>
    <property type="match status" value="1"/>
</dbReference>
<dbReference type="GO" id="GO:0016747">
    <property type="term" value="F:acyltransferase activity, transferring groups other than amino-acyl groups"/>
    <property type="evidence" value="ECO:0007669"/>
    <property type="project" value="InterPro"/>
</dbReference>
<dbReference type="AlphaFoldDB" id="A0A6J6YGW9"/>
<feature type="domain" description="N-acetyltransferase" evidence="3">
    <location>
        <begin position="28"/>
        <end position="167"/>
    </location>
</feature>
<dbReference type="Gene3D" id="3.40.630.30">
    <property type="match status" value="1"/>
</dbReference>
<protein>
    <submittedName>
        <fullName evidence="4">Unannotated protein</fullName>
    </submittedName>
</protein>
<proteinExistence type="predicted"/>
<evidence type="ECO:0000256" key="2">
    <source>
        <dbReference type="ARBA" id="ARBA00023315"/>
    </source>
</evidence>
<dbReference type="InterPro" id="IPR050832">
    <property type="entry name" value="Bact_Acetyltransf"/>
</dbReference>
<reference evidence="4" key="1">
    <citation type="submission" date="2020-05" db="EMBL/GenBank/DDBJ databases">
        <authorList>
            <person name="Chiriac C."/>
            <person name="Salcher M."/>
            <person name="Ghai R."/>
            <person name="Kavagutti S V."/>
        </authorList>
    </citation>
    <scope>NUCLEOTIDE SEQUENCE</scope>
</reference>
<evidence type="ECO:0000256" key="1">
    <source>
        <dbReference type="ARBA" id="ARBA00022679"/>
    </source>
</evidence>
<accession>A0A6J6YGW9</accession>
<keyword evidence="2" id="KW-0012">Acyltransferase</keyword>